<accession>A0ABN3NMW4</accession>
<dbReference type="InterPro" id="IPR019692">
    <property type="entry name" value="CFP-6_PH"/>
</dbReference>
<comment type="caution">
    <text evidence="3">The sequence shown here is derived from an EMBL/GenBank/DDBJ whole genome shotgun (WGS) entry which is preliminary data.</text>
</comment>
<gene>
    <name evidence="3" type="ORF">GCM10010201_27100</name>
</gene>
<evidence type="ECO:0000256" key="1">
    <source>
        <dbReference type="SAM" id="Phobius"/>
    </source>
</evidence>
<keyword evidence="4" id="KW-1185">Reference proteome</keyword>
<organism evidence="3 4">
    <name type="scientific">Pilimelia columellifera subsp. columellifera</name>
    <dbReference type="NCBI Taxonomy" id="706583"/>
    <lineage>
        <taxon>Bacteria</taxon>
        <taxon>Bacillati</taxon>
        <taxon>Actinomycetota</taxon>
        <taxon>Actinomycetes</taxon>
        <taxon>Micromonosporales</taxon>
        <taxon>Micromonosporaceae</taxon>
        <taxon>Pilimelia</taxon>
    </lineage>
</organism>
<keyword evidence="1" id="KW-1133">Transmembrane helix</keyword>
<dbReference type="Pfam" id="PF10756">
    <property type="entry name" value="bPH_6"/>
    <property type="match status" value="1"/>
</dbReference>
<protein>
    <recommendedName>
        <fullName evidence="2">Low molecular weight protein antigen 6 PH domain-containing protein</fullName>
    </recommendedName>
</protein>
<evidence type="ECO:0000259" key="2">
    <source>
        <dbReference type="Pfam" id="PF10756"/>
    </source>
</evidence>
<sequence length="171" mass="17840">MTGSPLAVSRQAGRLGQVNDAELTAGDQVRLRPLRARIVCAVAAGALFLVFVFVATALRGQVNEGPATFGRGDQIAMVVLGALGAAGILALTRPRVVADATGITVRNLVGGYQLPWSVVRSVRFPHGAPWASLELNDDDIVPMMAVQATDKDYAVAGVRALRALHATAGRS</sequence>
<dbReference type="EMBL" id="BAAARY010000013">
    <property type="protein sequence ID" value="GAA2526880.1"/>
    <property type="molecule type" value="Genomic_DNA"/>
</dbReference>
<reference evidence="3 4" key="1">
    <citation type="journal article" date="2019" name="Int. J. Syst. Evol. Microbiol.">
        <title>The Global Catalogue of Microorganisms (GCM) 10K type strain sequencing project: providing services to taxonomists for standard genome sequencing and annotation.</title>
        <authorList>
            <consortium name="The Broad Institute Genomics Platform"/>
            <consortium name="The Broad Institute Genome Sequencing Center for Infectious Disease"/>
            <person name="Wu L."/>
            <person name="Ma J."/>
        </authorList>
    </citation>
    <scope>NUCLEOTIDE SEQUENCE [LARGE SCALE GENOMIC DNA]</scope>
    <source>
        <strain evidence="3 4">JCM 3367</strain>
    </source>
</reference>
<dbReference type="Proteomes" id="UP001499978">
    <property type="component" value="Unassembled WGS sequence"/>
</dbReference>
<keyword evidence="1" id="KW-0472">Membrane</keyword>
<feature type="domain" description="Low molecular weight protein antigen 6 PH" evidence="2">
    <location>
        <begin position="93"/>
        <end position="162"/>
    </location>
</feature>
<feature type="transmembrane region" description="Helical" evidence="1">
    <location>
        <begin position="74"/>
        <end position="92"/>
    </location>
</feature>
<evidence type="ECO:0000313" key="4">
    <source>
        <dbReference type="Proteomes" id="UP001499978"/>
    </source>
</evidence>
<feature type="transmembrane region" description="Helical" evidence="1">
    <location>
        <begin position="38"/>
        <end position="62"/>
    </location>
</feature>
<proteinExistence type="predicted"/>
<keyword evidence="1" id="KW-0812">Transmembrane</keyword>
<evidence type="ECO:0000313" key="3">
    <source>
        <dbReference type="EMBL" id="GAA2526880.1"/>
    </source>
</evidence>
<name>A0ABN3NMW4_9ACTN</name>